<accession>A0ABW7P1K8</accession>
<sequence length="130" mass="13922">MKGFILVAHGSRRAAANEEIAGFAQRMTAAMKGGFDLVGHGFWELAEPSLGQVIDAQVAAGARDITLFPYFLAEGKHVVNDLPSVLTEKKEQYPGVKLTLLPHLGAVPGFDQWLAGQLQGDDETPPQPSP</sequence>
<dbReference type="Gene3D" id="3.40.50.1400">
    <property type="match status" value="1"/>
</dbReference>
<dbReference type="PANTHER" id="PTHR33542:SF3">
    <property type="entry name" value="SIROHYDROCHLORIN FERROCHELATASE, CHLOROPLASTIC"/>
    <property type="match status" value="1"/>
</dbReference>
<keyword evidence="2" id="KW-0456">Lyase</keyword>
<dbReference type="PANTHER" id="PTHR33542">
    <property type="entry name" value="SIROHYDROCHLORIN FERROCHELATASE, CHLOROPLASTIC"/>
    <property type="match status" value="1"/>
</dbReference>
<evidence type="ECO:0000313" key="4">
    <source>
        <dbReference type="Proteomes" id="UP001610706"/>
    </source>
</evidence>
<proteinExistence type="predicted"/>
<reference evidence="3 4" key="1">
    <citation type="submission" date="2024-08" db="EMBL/GenBank/DDBJ databases">
        <title>Oceanimonas smirnovii Genome sequencing and assembly.</title>
        <authorList>
            <person name="Tang B."/>
        </authorList>
    </citation>
    <scope>NUCLEOTIDE SEQUENCE [LARGE SCALE GENOMIC DNA]</scope>
    <source>
        <strain evidence="3 4">OS2020-119</strain>
    </source>
</reference>
<evidence type="ECO:0000256" key="1">
    <source>
        <dbReference type="ARBA" id="ARBA00022723"/>
    </source>
</evidence>
<dbReference type="SUPFAM" id="SSF53800">
    <property type="entry name" value="Chelatase"/>
    <property type="match status" value="1"/>
</dbReference>
<dbReference type="Proteomes" id="UP001610706">
    <property type="component" value="Unassembled WGS sequence"/>
</dbReference>
<organism evidence="3 4">
    <name type="scientific">Oceanimonas smirnovii</name>
    <dbReference type="NCBI Taxonomy" id="264574"/>
    <lineage>
        <taxon>Bacteria</taxon>
        <taxon>Pseudomonadati</taxon>
        <taxon>Pseudomonadota</taxon>
        <taxon>Gammaproteobacteria</taxon>
        <taxon>Aeromonadales</taxon>
        <taxon>Aeromonadaceae</taxon>
        <taxon>Oceanimonas</taxon>
    </lineage>
</organism>
<comment type="caution">
    <text evidence="3">The sequence shown here is derived from an EMBL/GenBank/DDBJ whole genome shotgun (WGS) entry which is preliminary data.</text>
</comment>
<dbReference type="RefSeq" id="WP_317073900.1">
    <property type="nucleotide sequence ID" value="NZ_CP166302.1"/>
</dbReference>
<name>A0ABW7P1K8_9GAMM</name>
<keyword evidence="1" id="KW-0479">Metal-binding</keyword>
<gene>
    <name evidence="3" type="ORF">AB9R89_07540</name>
</gene>
<evidence type="ECO:0000256" key="2">
    <source>
        <dbReference type="ARBA" id="ARBA00023239"/>
    </source>
</evidence>
<dbReference type="InterPro" id="IPR002762">
    <property type="entry name" value="CbiX-like"/>
</dbReference>
<dbReference type="EMBL" id="JBGFTR010000009">
    <property type="protein sequence ID" value="MFH7565175.1"/>
    <property type="molecule type" value="Genomic_DNA"/>
</dbReference>
<dbReference type="Pfam" id="PF01903">
    <property type="entry name" value="CbiX"/>
    <property type="match status" value="1"/>
</dbReference>
<protein>
    <submittedName>
        <fullName evidence="3">Sirohydrochlorin chelatase</fullName>
    </submittedName>
</protein>
<dbReference type="CDD" id="cd03416">
    <property type="entry name" value="CbiX_SirB_N"/>
    <property type="match status" value="1"/>
</dbReference>
<evidence type="ECO:0000313" key="3">
    <source>
        <dbReference type="EMBL" id="MFH7565175.1"/>
    </source>
</evidence>
<dbReference type="InterPro" id="IPR050963">
    <property type="entry name" value="Sirohydro_Cobaltochel/CbiX"/>
</dbReference>
<keyword evidence="4" id="KW-1185">Reference proteome</keyword>